<protein>
    <recommendedName>
        <fullName evidence="4">SprB repeat-containing protein</fullName>
    </recommendedName>
</protein>
<name>A0A173MKY6_9BACT</name>
<organism evidence="2 3">
    <name type="scientific">Filimonas lacunae</name>
    <dbReference type="NCBI Taxonomy" id="477680"/>
    <lineage>
        <taxon>Bacteria</taxon>
        <taxon>Pseudomonadati</taxon>
        <taxon>Bacteroidota</taxon>
        <taxon>Chitinophagia</taxon>
        <taxon>Chitinophagales</taxon>
        <taxon>Chitinophagaceae</taxon>
        <taxon>Filimonas</taxon>
    </lineage>
</organism>
<dbReference type="OrthoDB" id="627712at2"/>
<dbReference type="KEGG" id="fln:FLA_4169"/>
<evidence type="ECO:0000313" key="2">
    <source>
        <dbReference type="EMBL" id="SIT09817.1"/>
    </source>
</evidence>
<dbReference type="Proteomes" id="UP000186917">
    <property type="component" value="Unassembled WGS sequence"/>
</dbReference>
<dbReference type="RefSeq" id="WP_144264034.1">
    <property type="nucleotide sequence ID" value="NZ_AP017422.1"/>
</dbReference>
<evidence type="ECO:0008006" key="4">
    <source>
        <dbReference type="Google" id="ProtNLM"/>
    </source>
</evidence>
<keyword evidence="1" id="KW-0732">Signal</keyword>
<keyword evidence="3" id="KW-1185">Reference proteome</keyword>
<gene>
    <name evidence="2" type="ORF">SAMN05421788_103473</name>
</gene>
<dbReference type="Gene3D" id="2.60.120.260">
    <property type="entry name" value="Galactose-binding domain-like"/>
    <property type="match status" value="1"/>
</dbReference>
<dbReference type="STRING" id="477680.SAMN05421788_103473"/>
<accession>A0A173MKY6</accession>
<dbReference type="AlphaFoldDB" id="A0A173MKY6"/>
<feature type="chain" id="PRO_5030023112" description="SprB repeat-containing protein" evidence="1">
    <location>
        <begin position="30"/>
        <end position="1163"/>
    </location>
</feature>
<evidence type="ECO:0000313" key="3">
    <source>
        <dbReference type="Proteomes" id="UP000186917"/>
    </source>
</evidence>
<reference evidence="3" key="1">
    <citation type="submission" date="2017-01" db="EMBL/GenBank/DDBJ databases">
        <authorList>
            <person name="Varghese N."/>
            <person name="Submissions S."/>
        </authorList>
    </citation>
    <scope>NUCLEOTIDE SEQUENCE [LARGE SCALE GENOMIC DNA]</scope>
    <source>
        <strain evidence="3">DSM 21054</strain>
    </source>
</reference>
<evidence type="ECO:0000256" key="1">
    <source>
        <dbReference type="SAM" id="SignalP"/>
    </source>
</evidence>
<proteinExistence type="predicted"/>
<feature type="signal peptide" evidence="1">
    <location>
        <begin position="1"/>
        <end position="29"/>
    </location>
</feature>
<sequence>MGVYNLLTRGRKALMGALLLFIGQASVFAQCDFGFYTTVENSACYASGKITVTLTGGNTSRFTSILYSIDSETGTGYHVSANPSPVFENVPPGTHTVTVQIVCDSVPYSQTSTATVGGNYQAVEATVAEGRRSLSCGGYGQAVVTVTKGLMAYQAVIVNAPQGYTGATTFSNFGSPIYIDSLVAGEYSIVVKDRCGTATSPMSVTIHTIDKVDASMFYIIALPGTNNEEDCSVFYATKPEYAGGSVLSGYTGSLNSYYAVSLDGIPKSDYVPFGEAAAIHLPEGVKKSDTYDKNIYYHIRPICGDEIVITSSTFGVGSTTAYSYNCNTGFDIWNDYPHRYIFCYPMYLTVRDSATGMEYKDTAYTYGPGKKIKNLPFGKYYITTQTGDGYYVTNNQLLNIAAPETDRYYVSHGQLYGQFGNDGACYFFVSPSQGLVKEGTKVEIIGNGVYGSAIYDSKVNSGGIAISADSSGRFLYPGEYVLRVTDECGVYEMTDIVTDDDVYKYTISLKNERTCDGLTVTPSGTCRYQGQNYPVYFQLTKLEPWQQWGNPIPTGQSWKITAGGTYNATVGAVSNLVNNYTYTEGGNVAVLVYNPNPVMVDVNKSGGYVCPRDSINEGKIRVTGKGGLSDNYTFKLAAQGTGATGPYWATNTTGEFNSMDSMDNAGTPYILYGNMNYDVQITDTCGASSVQTIKIIELKTAQIASSDKQSYCIGDPVKFSVINLPSTAKKFTWTGPDYFRSEMESPSFSAGPNSAGTYHVVINSDACQDPIEADIPIAIYPFMSVCYSAVTDTVVNPYLTGMLGNWHTNKSYVYYSRRAESDPLQEVNLRKNGTYAEFSSFWSFLGKKMNVNPDKGKWVWNAASTLFNNRGAEIENKDPLGRYNAGLYGYAGTLPTAVVQNARYRESVFEGFEDYGFFATRCDNACATGRHFDFSGYAAYMTTNQSHTGKYSLLIPKDSVVNMLTAVDAPESDDVEMSITLKDNSCVPSGKGLEGVRTTSNTLLPVFKPVKNTRVLFSAWVKEAVPCKGLSYTGSQIELAVGLENGTAQSVIIYPKGNIIEGWQRFEQVVDVPATAKSFSVILKATGDADIYVDDIRIHPYLANMKSFAYDPVSLRLMAELDENNYATFYEYDDDGTLVRVKKETARGISTIKETRSALLKEN</sequence>
<dbReference type="EMBL" id="FTOR01000003">
    <property type="protein sequence ID" value="SIT09817.1"/>
    <property type="molecule type" value="Genomic_DNA"/>
</dbReference>